<sequence>MHLTISSDRLFGVSGMWSATLVPRYSAKLIIPDAPVSPSSRNEKGCEWHERRALARLSSSEGNILDEQTPRYDNADWQRRTSESTALSAQADVQQSVNGPFHFLCGGG</sequence>
<reference evidence="1" key="1">
    <citation type="submission" date="2014-09" db="EMBL/GenBank/DDBJ databases">
        <authorList>
            <person name="Magalhaes I.L.F."/>
            <person name="Oliveira U."/>
            <person name="Santos F.R."/>
            <person name="Vidigal T.H.D.A."/>
            <person name="Brescovit A.D."/>
            <person name="Santos A.J."/>
        </authorList>
    </citation>
    <scope>NUCLEOTIDE SEQUENCE</scope>
    <source>
        <tissue evidence="1">Shoot tissue taken approximately 20 cm above the soil surface</tissue>
    </source>
</reference>
<accession>A0A0A9HI78</accession>
<protein>
    <submittedName>
        <fullName evidence="1">Uncharacterized protein</fullName>
    </submittedName>
</protein>
<name>A0A0A9HI78_ARUDO</name>
<dbReference type="AlphaFoldDB" id="A0A0A9HI78"/>
<evidence type="ECO:0000313" key="1">
    <source>
        <dbReference type="EMBL" id="JAE34551.1"/>
    </source>
</evidence>
<proteinExistence type="predicted"/>
<dbReference type="EMBL" id="GBRH01163345">
    <property type="protein sequence ID" value="JAE34551.1"/>
    <property type="molecule type" value="Transcribed_RNA"/>
</dbReference>
<organism evidence="1">
    <name type="scientific">Arundo donax</name>
    <name type="common">Giant reed</name>
    <name type="synonym">Donax arundinaceus</name>
    <dbReference type="NCBI Taxonomy" id="35708"/>
    <lineage>
        <taxon>Eukaryota</taxon>
        <taxon>Viridiplantae</taxon>
        <taxon>Streptophyta</taxon>
        <taxon>Embryophyta</taxon>
        <taxon>Tracheophyta</taxon>
        <taxon>Spermatophyta</taxon>
        <taxon>Magnoliopsida</taxon>
        <taxon>Liliopsida</taxon>
        <taxon>Poales</taxon>
        <taxon>Poaceae</taxon>
        <taxon>PACMAD clade</taxon>
        <taxon>Arundinoideae</taxon>
        <taxon>Arundineae</taxon>
        <taxon>Arundo</taxon>
    </lineage>
</organism>
<reference evidence="1" key="2">
    <citation type="journal article" date="2015" name="Data Brief">
        <title>Shoot transcriptome of the giant reed, Arundo donax.</title>
        <authorList>
            <person name="Barrero R.A."/>
            <person name="Guerrero F.D."/>
            <person name="Moolhuijzen P."/>
            <person name="Goolsby J.A."/>
            <person name="Tidwell J."/>
            <person name="Bellgard S.E."/>
            <person name="Bellgard M.I."/>
        </authorList>
    </citation>
    <scope>NUCLEOTIDE SEQUENCE</scope>
    <source>
        <tissue evidence="1">Shoot tissue taken approximately 20 cm above the soil surface</tissue>
    </source>
</reference>